<evidence type="ECO:0008006" key="4">
    <source>
        <dbReference type="Google" id="ProtNLM"/>
    </source>
</evidence>
<keyword evidence="1" id="KW-1133">Transmembrane helix</keyword>
<protein>
    <recommendedName>
        <fullName evidence="4">Gustatory receptor</fullName>
    </recommendedName>
</protein>
<feature type="transmembrane region" description="Helical" evidence="1">
    <location>
        <begin position="98"/>
        <end position="118"/>
    </location>
</feature>
<comment type="caution">
    <text evidence="2">The sequence shown here is derived from an EMBL/GenBank/DDBJ whole genome shotgun (WGS) entry which is preliminary data.</text>
</comment>
<evidence type="ECO:0000256" key="1">
    <source>
        <dbReference type="SAM" id="Phobius"/>
    </source>
</evidence>
<feature type="transmembrane region" description="Helical" evidence="1">
    <location>
        <begin position="493"/>
        <end position="512"/>
    </location>
</feature>
<evidence type="ECO:0000313" key="2">
    <source>
        <dbReference type="EMBL" id="KAG9508468.1"/>
    </source>
</evidence>
<feature type="transmembrane region" description="Helical" evidence="1">
    <location>
        <begin position="138"/>
        <end position="158"/>
    </location>
</feature>
<dbReference type="EMBL" id="JAIFTH010001715">
    <property type="protein sequence ID" value="KAG9508468.1"/>
    <property type="molecule type" value="Genomic_DNA"/>
</dbReference>
<keyword evidence="3" id="KW-1185">Reference proteome</keyword>
<feature type="transmembrane region" description="Helical" evidence="1">
    <location>
        <begin position="388"/>
        <end position="410"/>
    </location>
</feature>
<keyword evidence="1" id="KW-0472">Membrane</keyword>
<gene>
    <name evidence="2" type="ORF">GZH46_03036</name>
</gene>
<feature type="transmembrane region" description="Helical" evidence="1">
    <location>
        <begin position="208"/>
        <end position="231"/>
    </location>
</feature>
<keyword evidence="1" id="KW-0812">Transmembrane</keyword>
<organism evidence="2 3">
    <name type="scientific">Fragariocoptes setiger</name>
    <dbReference type="NCBI Taxonomy" id="1670756"/>
    <lineage>
        <taxon>Eukaryota</taxon>
        <taxon>Metazoa</taxon>
        <taxon>Ecdysozoa</taxon>
        <taxon>Arthropoda</taxon>
        <taxon>Chelicerata</taxon>
        <taxon>Arachnida</taxon>
        <taxon>Acari</taxon>
        <taxon>Acariformes</taxon>
        <taxon>Trombidiformes</taxon>
        <taxon>Prostigmata</taxon>
        <taxon>Eupodina</taxon>
        <taxon>Eriophyoidea</taxon>
        <taxon>Phytoptidae</taxon>
        <taxon>Fragariocoptes</taxon>
    </lineage>
</organism>
<name>A0ABQ7S543_9ACAR</name>
<accession>A0ABQ7S543</accession>
<feature type="transmembrane region" description="Helical" evidence="1">
    <location>
        <begin position="243"/>
        <end position="265"/>
    </location>
</feature>
<feature type="transmembrane region" description="Helical" evidence="1">
    <location>
        <begin position="416"/>
        <end position="440"/>
    </location>
</feature>
<proteinExistence type="predicted"/>
<dbReference type="Proteomes" id="UP000825002">
    <property type="component" value="Unassembled WGS sequence"/>
</dbReference>
<reference evidence="2 3" key="1">
    <citation type="submission" date="2020-10" db="EMBL/GenBank/DDBJ databases">
        <authorList>
            <person name="Klimov P.B."/>
            <person name="Dyachkov S.M."/>
            <person name="Chetverikov P.E."/>
        </authorList>
    </citation>
    <scope>NUCLEOTIDE SEQUENCE [LARGE SCALE GENOMIC DNA]</scope>
    <source>
        <strain evidence="2">BMOC 18-1129-001#AD2665</strain>
        <tissue evidence="2">Entire mites</tissue>
    </source>
</reference>
<evidence type="ECO:0000313" key="3">
    <source>
        <dbReference type="Proteomes" id="UP000825002"/>
    </source>
</evidence>
<sequence>MMPQQKAIQDVTMKSMASNRAKESCFSGALRRLIIFAIEAAKLLVFNYVLSVNIDDIIRKPDRLLSSTAAIATSQQRQEEQNYCYNNNRFKKFMLNPIVSIVRTTLLLIVLVSQIFILKSDSMSESYWVGDVMYFNGLSWPNSTMTLVLVLTSLASLASRRLVPNFEIEMLNKSFDDAKLYANSYRRDTNQILPYSLSSSNDAYCRRACWLFVFCVIQMVFYPTGTLMVLLASSLTTQFQLPIHGVILQLFTITEGCITVSLSFLHCSSMTNEMSARVKNVRNDLEETISEQHLYSKYRNHWRSKSSLVALNDSLIRESNFLLNCYKINPLMYRSWYVMSHLKIVNHERIWNCSPDCDDQVCKELRLLGFHLAHVMNRVTRSNDYWKWGFAILIGNLMGLAVLCACFAINATNSILLWLLVSGVVFTWILIVLILLAGSITNGEITEMRLILLRRLRQIDEPHRFLAFRLYDIVSDTDIGYTVFDFFQITHRAAFILLGWFASAIALILTYGEEIGGMQFSSRKNDFVNNAPRPFW</sequence>